<dbReference type="InterPro" id="IPR013324">
    <property type="entry name" value="RNA_pol_sigma_r3/r4-like"/>
</dbReference>
<protein>
    <submittedName>
        <fullName evidence="1">Sigma-70, region 4 family protein</fullName>
    </submittedName>
</protein>
<dbReference type="Proteomes" id="UP001189619">
    <property type="component" value="Chromosome"/>
</dbReference>
<evidence type="ECO:0000313" key="1">
    <source>
        <dbReference type="EMBL" id="CAJ1004009.1"/>
    </source>
</evidence>
<keyword evidence="2" id="KW-1185">Reference proteome</keyword>
<dbReference type="AlphaFoldDB" id="A0AA48MA02"/>
<name>A0AA48MA02_9BACL</name>
<accession>A0AA48MA02</accession>
<dbReference type="SUPFAM" id="SSF88659">
    <property type="entry name" value="Sigma3 and sigma4 domains of RNA polymerase sigma factors"/>
    <property type="match status" value="1"/>
</dbReference>
<dbReference type="EMBL" id="OY569118">
    <property type="protein sequence ID" value="CAJ1004009.1"/>
    <property type="molecule type" value="Genomic_DNA"/>
</dbReference>
<reference evidence="1" key="1">
    <citation type="submission" date="2023-07" db="EMBL/GenBank/DDBJ databases">
        <authorList>
            <person name="Ivanov I."/>
            <person name="Teneva D."/>
            <person name="Stoikov I."/>
        </authorList>
    </citation>
    <scope>NUCLEOTIDE SEQUENCE</scope>
    <source>
        <strain evidence="1">4475</strain>
    </source>
</reference>
<dbReference type="KEGG" id="bayd:BSPP4475_16995"/>
<proteinExistence type="predicted"/>
<gene>
    <name evidence="1" type="ORF">BSPP4475_16995</name>
</gene>
<dbReference type="Gene3D" id="1.20.140.160">
    <property type="match status" value="1"/>
</dbReference>
<organism evidence="1 2">
    <name type="scientific">Brevibacillus aydinogluensis</name>
    <dbReference type="NCBI Taxonomy" id="927786"/>
    <lineage>
        <taxon>Bacteria</taxon>
        <taxon>Bacillati</taxon>
        <taxon>Bacillota</taxon>
        <taxon>Bacilli</taxon>
        <taxon>Bacillales</taxon>
        <taxon>Paenibacillaceae</taxon>
        <taxon>Brevibacillus</taxon>
    </lineage>
</organism>
<sequence>MLLTDEMMKENCKRVLRRIAWRLQYVSRKRYTREVAMIEQVMGEDSMGTIVSQVYIEQLLHQLPDKARYIIKSIIIDGMTEEEVARKLKMTRQGVNKCKNKYLRQLAQKLSHSAQ</sequence>
<evidence type="ECO:0000313" key="2">
    <source>
        <dbReference type="Proteomes" id="UP001189619"/>
    </source>
</evidence>